<keyword evidence="1 6" id="KW-0808">Transferase</keyword>
<dbReference type="GO" id="GO:0006741">
    <property type="term" value="P:NADP+ biosynthetic process"/>
    <property type="evidence" value="ECO:0007669"/>
    <property type="project" value="UniProtKB-UniRule"/>
</dbReference>
<dbReference type="EC" id="2.7.1.23" evidence="6"/>
<dbReference type="Pfam" id="PF01513">
    <property type="entry name" value="NAD_kinase"/>
    <property type="match status" value="1"/>
</dbReference>
<dbReference type="GO" id="GO:0005737">
    <property type="term" value="C:cytoplasm"/>
    <property type="evidence" value="ECO:0007669"/>
    <property type="project" value="UniProtKB-SubCell"/>
</dbReference>
<evidence type="ECO:0000256" key="1">
    <source>
        <dbReference type="ARBA" id="ARBA00022679"/>
    </source>
</evidence>
<dbReference type="GO" id="GO:0005524">
    <property type="term" value="F:ATP binding"/>
    <property type="evidence" value="ECO:0007669"/>
    <property type="project" value="UniProtKB-KW"/>
</dbReference>
<name>A0A1H0AQ24_9FIRM</name>
<evidence type="ECO:0000313" key="8">
    <source>
        <dbReference type="Proteomes" id="UP000199182"/>
    </source>
</evidence>
<evidence type="ECO:0000256" key="5">
    <source>
        <dbReference type="ARBA" id="ARBA00047925"/>
    </source>
</evidence>
<dbReference type="PANTHER" id="PTHR20275">
    <property type="entry name" value="NAD KINASE"/>
    <property type="match status" value="1"/>
</dbReference>
<proteinExistence type="inferred from homology"/>
<evidence type="ECO:0000256" key="2">
    <source>
        <dbReference type="ARBA" id="ARBA00022777"/>
    </source>
</evidence>
<keyword evidence="8" id="KW-1185">Reference proteome</keyword>
<feature type="binding site" evidence="6">
    <location>
        <begin position="143"/>
        <end position="144"/>
    </location>
    <ligand>
        <name>NAD(+)</name>
        <dbReference type="ChEBI" id="CHEBI:57540"/>
    </ligand>
</feature>
<dbReference type="HAMAP" id="MF_00361">
    <property type="entry name" value="NAD_kinase"/>
    <property type="match status" value="1"/>
</dbReference>
<dbReference type="GO" id="GO:0051287">
    <property type="term" value="F:NAD binding"/>
    <property type="evidence" value="ECO:0007669"/>
    <property type="project" value="UniProtKB-ARBA"/>
</dbReference>
<evidence type="ECO:0000256" key="4">
    <source>
        <dbReference type="ARBA" id="ARBA00023027"/>
    </source>
</evidence>
<dbReference type="SUPFAM" id="SSF111331">
    <property type="entry name" value="NAD kinase/diacylglycerol kinase-like"/>
    <property type="match status" value="1"/>
</dbReference>
<evidence type="ECO:0000313" key="7">
    <source>
        <dbReference type="EMBL" id="SDN35444.1"/>
    </source>
</evidence>
<organism evidence="7 8">
    <name type="scientific">Acetanaerobacterium elongatum</name>
    <dbReference type="NCBI Taxonomy" id="258515"/>
    <lineage>
        <taxon>Bacteria</taxon>
        <taxon>Bacillati</taxon>
        <taxon>Bacillota</taxon>
        <taxon>Clostridia</taxon>
        <taxon>Eubacteriales</taxon>
        <taxon>Oscillospiraceae</taxon>
        <taxon>Acetanaerobacterium</taxon>
    </lineage>
</organism>
<feature type="binding site" evidence="6">
    <location>
        <position position="171"/>
    </location>
    <ligand>
        <name>NAD(+)</name>
        <dbReference type="ChEBI" id="CHEBI:57540"/>
    </ligand>
</feature>
<accession>A0A1H0AQ24</accession>
<feature type="active site" description="Proton acceptor" evidence="6">
    <location>
        <position position="71"/>
    </location>
</feature>
<dbReference type="Proteomes" id="UP000199182">
    <property type="component" value="Unassembled WGS sequence"/>
</dbReference>
<keyword evidence="2 6" id="KW-0418">Kinase</keyword>
<comment type="caution">
    <text evidence="6">Lacks conserved residue(s) required for the propagation of feature annotation.</text>
</comment>
<dbReference type="AlphaFoldDB" id="A0A1H0AQ24"/>
<dbReference type="Pfam" id="PF20143">
    <property type="entry name" value="NAD_kinase_C"/>
    <property type="match status" value="1"/>
</dbReference>
<protein>
    <recommendedName>
        <fullName evidence="6">NAD kinase</fullName>
        <ecNumber evidence="6">2.7.1.23</ecNumber>
    </recommendedName>
    <alternativeName>
        <fullName evidence="6">ATP-dependent NAD kinase</fullName>
    </alternativeName>
</protein>
<feature type="binding site" evidence="6">
    <location>
        <begin position="71"/>
        <end position="72"/>
    </location>
    <ligand>
        <name>NAD(+)</name>
        <dbReference type="ChEBI" id="CHEBI:57540"/>
    </ligand>
</feature>
<dbReference type="InterPro" id="IPR017438">
    <property type="entry name" value="ATP-NAD_kinase_N"/>
</dbReference>
<dbReference type="GO" id="GO:0019674">
    <property type="term" value="P:NAD+ metabolic process"/>
    <property type="evidence" value="ECO:0007669"/>
    <property type="project" value="InterPro"/>
</dbReference>
<keyword evidence="6" id="KW-0067">ATP-binding</keyword>
<dbReference type="EMBL" id="FNID01000017">
    <property type="protein sequence ID" value="SDN35444.1"/>
    <property type="molecule type" value="Genomic_DNA"/>
</dbReference>
<keyword evidence="6" id="KW-0547">Nucleotide-binding</keyword>
<feature type="binding site" evidence="6">
    <location>
        <position position="76"/>
    </location>
    <ligand>
        <name>NAD(+)</name>
        <dbReference type="ChEBI" id="CHEBI:57540"/>
    </ligand>
</feature>
<gene>
    <name evidence="6" type="primary">nadK</name>
    <name evidence="7" type="ORF">SAMN05192585_1173</name>
</gene>
<dbReference type="InterPro" id="IPR016064">
    <property type="entry name" value="NAD/diacylglycerol_kinase_sf"/>
</dbReference>
<comment type="subcellular location">
    <subcellularLocation>
        <location evidence="6">Cytoplasm</location>
    </subcellularLocation>
</comment>
<dbReference type="RefSeq" id="WP_092640168.1">
    <property type="nucleotide sequence ID" value="NZ_FNID01000017.1"/>
</dbReference>
<feature type="binding site" evidence="6">
    <location>
        <position position="173"/>
    </location>
    <ligand>
        <name>NAD(+)</name>
        <dbReference type="ChEBI" id="CHEBI:57540"/>
    </ligand>
</feature>
<keyword evidence="3 6" id="KW-0521">NADP</keyword>
<dbReference type="Gene3D" id="3.40.50.10330">
    <property type="entry name" value="Probable inorganic polyphosphate/atp-NAD kinase, domain 1"/>
    <property type="match status" value="1"/>
</dbReference>
<dbReference type="InterPro" id="IPR002504">
    <property type="entry name" value="NADK"/>
</dbReference>
<evidence type="ECO:0000256" key="3">
    <source>
        <dbReference type="ARBA" id="ARBA00022857"/>
    </source>
</evidence>
<keyword evidence="4 6" id="KW-0520">NAD</keyword>
<evidence type="ECO:0000256" key="6">
    <source>
        <dbReference type="HAMAP-Rule" id="MF_00361"/>
    </source>
</evidence>
<dbReference type="Gene3D" id="2.60.200.30">
    <property type="entry name" value="Probable inorganic polyphosphate/atp-NAD kinase, domain 2"/>
    <property type="match status" value="1"/>
</dbReference>
<dbReference type="PANTHER" id="PTHR20275:SF0">
    <property type="entry name" value="NAD KINASE"/>
    <property type="match status" value="1"/>
</dbReference>
<dbReference type="GO" id="GO:0003951">
    <property type="term" value="F:NAD+ kinase activity"/>
    <property type="evidence" value="ECO:0007669"/>
    <property type="project" value="UniProtKB-UniRule"/>
</dbReference>
<sequence>MSELKAFLIPNLDKPNSLNCTTEVCRELLKIGVIPCLEDDKQKHFTRIGALFGSFDSIMRGCNFVVTIGGDGTLLHAAKKAAFYGKPVVGVNVGRLGFMSFIEPNNLSVLNRVTNGDYNTENRMMLEIIKQSGNIEQSYYALNDAVISKGIKAQIIDLNVACNDKAVSSYRADGIILSTPTGSTAYNMAAGGPVISPYVECITMTPICAHSLVSRTIIFSPEDVISVTSGKERDGCEVYLTVDGEEAIKIDIEDTIIIKKSSVYVKLLNLEYKDFFEVLNQKVLLRG</sequence>
<keyword evidence="6" id="KW-0963">Cytoplasm</keyword>
<dbReference type="OrthoDB" id="9774737at2"/>
<comment type="cofactor">
    <cofactor evidence="6">
        <name>a divalent metal cation</name>
        <dbReference type="ChEBI" id="CHEBI:60240"/>
    </cofactor>
</comment>
<comment type="catalytic activity">
    <reaction evidence="5 6">
        <text>NAD(+) + ATP = ADP + NADP(+) + H(+)</text>
        <dbReference type="Rhea" id="RHEA:18629"/>
        <dbReference type="ChEBI" id="CHEBI:15378"/>
        <dbReference type="ChEBI" id="CHEBI:30616"/>
        <dbReference type="ChEBI" id="CHEBI:57540"/>
        <dbReference type="ChEBI" id="CHEBI:58349"/>
        <dbReference type="ChEBI" id="CHEBI:456216"/>
        <dbReference type="EC" id="2.7.1.23"/>
    </reaction>
</comment>
<dbReference type="GO" id="GO:0046872">
    <property type="term" value="F:metal ion binding"/>
    <property type="evidence" value="ECO:0007669"/>
    <property type="project" value="UniProtKB-UniRule"/>
</dbReference>
<reference evidence="7 8" key="1">
    <citation type="submission" date="2016-10" db="EMBL/GenBank/DDBJ databases">
        <authorList>
            <person name="de Groot N.N."/>
        </authorList>
    </citation>
    <scope>NUCLEOTIDE SEQUENCE [LARGE SCALE GENOMIC DNA]</scope>
    <source>
        <strain evidence="7 8">CGMCC 1.5012</strain>
    </source>
</reference>
<comment type="function">
    <text evidence="6">Involved in the regulation of the intracellular balance of NAD and NADP, and is a key enzyme in the biosynthesis of NADP. Catalyzes specifically the phosphorylation on 2'-hydroxyl of the adenosine moiety of NAD to yield NADP.</text>
</comment>
<comment type="similarity">
    <text evidence="6">Belongs to the NAD kinase family.</text>
</comment>
<dbReference type="STRING" id="258515.SAMN05192585_1173"/>
<dbReference type="InterPro" id="IPR017437">
    <property type="entry name" value="ATP-NAD_kinase_PpnK-typ_C"/>
</dbReference>